<dbReference type="EMBL" id="QOIP01000006">
    <property type="protein sequence ID" value="RLU21391.1"/>
    <property type="molecule type" value="Genomic_DNA"/>
</dbReference>
<comment type="caution">
    <text evidence="1">The sequence shown here is derived from an EMBL/GenBank/DDBJ whole genome shotgun (WGS) entry which is preliminary data.</text>
</comment>
<evidence type="ECO:0000313" key="1">
    <source>
        <dbReference type="EMBL" id="RLU21391.1"/>
    </source>
</evidence>
<evidence type="ECO:0000313" key="2">
    <source>
        <dbReference type="Proteomes" id="UP000279307"/>
    </source>
</evidence>
<name>A0A3L8DLY3_OOCBI</name>
<gene>
    <name evidence="1" type="ORF">DMN91_005764</name>
</gene>
<protein>
    <submittedName>
        <fullName evidence="1">Uncharacterized protein</fullName>
    </submittedName>
</protein>
<dbReference type="OrthoDB" id="6417559at2759"/>
<accession>A0A3L8DLY3</accession>
<organism evidence="1 2">
    <name type="scientific">Ooceraea biroi</name>
    <name type="common">Clonal raider ant</name>
    <name type="synonym">Cerapachys biroi</name>
    <dbReference type="NCBI Taxonomy" id="2015173"/>
    <lineage>
        <taxon>Eukaryota</taxon>
        <taxon>Metazoa</taxon>
        <taxon>Ecdysozoa</taxon>
        <taxon>Arthropoda</taxon>
        <taxon>Hexapoda</taxon>
        <taxon>Insecta</taxon>
        <taxon>Pterygota</taxon>
        <taxon>Neoptera</taxon>
        <taxon>Endopterygota</taxon>
        <taxon>Hymenoptera</taxon>
        <taxon>Apocrita</taxon>
        <taxon>Aculeata</taxon>
        <taxon>Formicoidea</taxon>
        <taxon>Formicidae</taxon>
        <taxon>Dorylinae</taxon>
        <taxon>Ooceraea</taxon>
    </lineage>
</organism>
<dbReference type="Proteomes" id="UP000279307">
    <property type="component" value="Chromosome 6"/>
</dbReference>
<sequence length="115" mass="13464">MRFYNVGQIKPDKNKIDCKMKEGDECIKSWITGKWSFTDSLITPLGPVFDERWEEFTENKKLDIHCFHHVELKNTTAFSISMRNVKQFTAQFCNNPDAYEQSPCYWIAIGATDNM</sequence>
<reference evidence="1 2" key="1">
    <citation type="journal article" date="2018" name="Genome Res.">
        <title>The genomic architecture and molecular evolution of ant odorant receptors.</title>
        <authorList>
            <person name="McKenzie S.K."/>
            <person name="Kronauer D.J.C."/>
        </authorList>
    </citation>
    <scope>NUCLEOTIDE SEQUENCE [LARGE SCALE GENOMIC DNA]</scope>
    <source>
        <strain evidence="1">Clonal line C1</strain>
    </source>
</reference>
<proteinExistence type="predicted"/>
<dbReference type="AlphaFoldDB" id="A0A3L8DLY3"/>